<evidence type="ECO:0000256" key="4">
    <source>
        <dbReference type="PROSITE-ProRule" id="PRU00504"/>
    </source>
</evidence>
<dbReference type="GO" id="GO:0016829">
    <property type="term" value="F:lyase activity"/>
    <property type="evidence" value="ECO:0007669"/>
    <property type="project" value="UniProtKB-KW"/>
</dbReference>
<keyword evidence="2" id="KW-0677">Repeat</keyword>
<dbReference type="PANTHER" id="PTHR10680:SF14">
    <property type="entry name" value="PEPTIDYL-GLYCINE ALPHA-AMIDATING MONOOXYGENASE"/>
    <property type="match status" value="1"/>
</dbReference>
<comment type="caution">
    <text evidence="5">The sequence shown here is derived from an EMBL/GenBank/DDBJ whole genome shotgun (WGS) entry which is preliminary data.</text>
</comment>
<evidence type="ECO:0000256" key="3">
    <source>
        <dbReference type="ARBA" id="ARBA00023180"/>
    </source>
</evidence>
<feature type="repeat" description="NHL" evidence="4">
    <location>
        <begin position="155"/>
        <end position="192"/>
    </location>
</feature>
<dbReference type="InterPro" id="IPR011042">
    <property type="entry name" value="6-blade_b-propeller_TolB-like"/>
</dbReference>
<dbReference type="InterPro" id="IPR001258">
    <property type="entry name" value="NHL_repeat"/>
</dbReference>
<keyword evidence="3" id="KW-0325">Glycoprotein</keyword>
<dbReference type="Gene3D" id="2.120.10.30">
    <property type="entry name" value="TolB, C-terminal domain"/>
    <property type="match status" value="1"/>
</dbReference>
<dbReference type="PANTHER" id="PTHR10680">
    <property type="entry name" value="PEPTIDYL-GLYCINE ALPHA-AMIDATING MONOOXYGENASE"/>
    <property type="match status" value="1"/>
</dbReference>
<dbReference type="CDD" id="cd14958">
    <property type="entry name" value="NHL_PAL_like"/>
    <property type="match status" value="1"/>
</dbReference>
<evidence type="ECO:0000313" key="5">
    <source>
        <dbReference type="EMBL" id="MFD2919242.1"/>
    </source>
</evidence>
<dbReference type="EMBL" id="JBHUOZ010000001">
    <property type="protein sequence ID" value="MFD2919242.1"/>
    <property type="molecule type" value="Genomic_DNA"/>
</dbReference>
<feature type="repeat" description="NHL" evidence="4">
    <location>
        <begin position="200"/>
        <end position="239"/>
    </location>
</feature>
<sequence>MVKKIIYCLLILTGLFCAAYFLQPIKKGKGLDSSVKYELVKDWPNLPEELILGNPTGIGIDTSQNIVVFHRANRDWPLFGSMPDKPIQHNTILIIDKDNGKIVESWGDNLLIMPHGLKVDHENNIWVTDVGLHQVFKFDHNGKLLMKLGEAKVAGSDSLHFDKPTDIAIADDGSFYVSDGYGNSRIIKFSASGAYLTEWGRKGDKPGEFNIPHGITVDSTGNIYVADRENNRIQIFDPNGNYIKQISNESFGAIGAVGLDKSKKKLFAVDDVSFLKLKHRGADVFIFDTMGRVQTRFGRSGHYDGATSWYHDLVVDKDENIYVGDILNNTIQKFKKVPVN</sequence>
<dbReference type="Pfam" id="PF01436">
    <property type="entry name" value="NHL"/>
    <property type="match status" value="3"/>
</dbReference>
<proteinExistence type="predicted"/>
<feature type="repeat" description="NHL" evidence="4">
    <location>
        <begin position="100"/>
        <end position="141"/>
    </location>
</feature>
<reference evidence="6" key="1">
    <citation type="journal article" date="2019" name="Int. J. Syst. Evol. Microbiol.">
        <title>The Global Catalogue of Microorganisms (GCM) 10K type strain sequencing project: providing services to taxonomists for standard genome sequencing and annotation.</title>
        <authorList>
            <consortium name="The Broad Institute Genomics Platform"/>
            <consortium name="The Broad Institute Genome Sequencing Center for Infectious Disease"/>
            <person name="Wu L."/>
            <person name="Ma J."/>
        </authorList>
    </citation>
    <scope>NUCLEOTIDE SEQUENCE [LARGE SCALE GENOMIC DNA]</scope>
    <source>
        <strain evidence="6">KCTC 23299</strain>
    </source>
</reference>
<name>A0ABW6A3A8_9BACT</name>
<keyword evidence="5" id="KW-0456">Lyase</keyword>
<accession>A0ABW6A3A8</accession>
<keyword evidence="6" id="KW-1185">Reference proteome</keyword>
<dbReference type="RefSeq" id="WP_386096238.1">
    <property type="nucleotide sequence ID" value="NZ_JBHUOZ010000001.1"/>
</dbReference>
<dbReference type="PROSITE" id="PS51125">
    <property type="entry name" value="NHL"/>
    <property type="match status" value="3"/>
</dbReference>
<protein>
    <submittedName>
        <fullName evidence="5">Peptidyl-alpha-hydroxyglycine alpha-amidating lyase family protein</fullName>
    </submittedName>
</protein>
<dbReference type="Proteomes" id="UP001597511">
    <property type="component" value="Unassembled WGS sequence"/>
</dbReference>
<evidence type="ECO:0000256" key="2">
    <source>
        <dbReference type="ARBA" id="ARBA00022737"/>
    </source>
</evidence>
<dbReference type="SUPFAM" id="SSF101898">
    <property type="entry name" value="NHL repeat"/>
    <property type="match status" value="1"/>
</dbReference>
<keyword evidence="1" id="KW-0732">Signal</keyword>
<evidence type="ECO:0000256" key="1">
    <source>
        <dbReference type="ARBA" id="ARBA00022729"/>
    </source>
</evidence>
<gene>
    <name evidence="5" type="ORF">ACFS6H_05910</name>
</gene>
<organism evidence="5 6">
    <name type="scientific">Terrimonas rubra</name>
    <dbReference type="NCBI Taxonomy" id="1035890"/>
    <lineage>
        <taxon>Bacteria</taxon>
        <taxon>Pseudomonadati</taxon>
        <taxon>Bacteroidota</taxon>
        <taxon>Chitinophagia</taxon>
        <taxon>Chitinophagales</taxon>
        <taxon>Chitinophagaceae</taxon>
        <taxon>Terrimonas</taxon>
    </lineage>
</organism>
<evidence type="ECO:0000313" key="6">
    <source>
        <dbReference type="Proteomes" id="UP001597511"/>
    </source>
</evidence>